<keyword evidence="2" id="KW-0902">Two-component regulatory system</keyword>
<reference evidence="9 10" key="1">
    <citation type="submission" date="2019-02" db="EMBL/GenBank/DDBJ databases">
        <title>Halonotius sp. a new haloqrchaeon isolated from saline water.</title>
        <authorList>
            <person name="Duran-Viseras A."/>
            <person name="Sanchez-Porro C."/>
            <person name="Ventosa A."/>
        </authorList>
    </citation>
    <scope>NUCLEOTIDE SEQUENCE [LARGE SCALE GENOMIC DNA]</scope>
    <source>
        <strain evidence="9 10">F9-27</strain>
    </source>
</reference>
<evidence type="ECO:0000256" key="1">
    <source>
        <dbReference type="ARBA" id="ARBA00022553"/>
    </source>
</evidence>
<name>A0A544QRN1_9EURY</name>
<feature type="coiled-coil region" evidence="7">
    <location>
        <begin position="194"/>
        <end position="221"/>
    </location>
</feature>
<dbReference type="GO" id="GO:0032993">
    <property type="term" value="C:protein-DNA complex"/>
    <property type="evidence" value="ECO:0007669"/>
    <property type="project" value="TreeGrafter"/>
</dbReference>
<dbReference type="InterPro" id="IPR001789">
    <property type="entry name" value="Sig_transdc_resp-reg_receiver"/>
</dbReference>
<dbReference type="Proteomes" id="UP000315385">
    <property type="component" value="Unassembled WGS sequence"/>
</dbReference>
<dbReference type="InterPro" id="IPR011006">
    <property type="entry name" value="CheY-like_superfamily"/>
</dbReference>
<dbReference type="Pfam" id="PF00072">
    <property type="entry name" value="Response_reg"/>
    <property type="match status" value="1"/>
</dbReference>
<dbReference type="Pfam" id="PF08663">
    <property type="entry name" value="HalX"/>
    <property type="match status" value="1"/>
</dbReference>
<dbReference type="EMBL" id="SESI01000001">
    <property type="protein sequence ID" value="TQQ82088.1"/>
    <property type="molecule type" value="Genomic_DNA"/>
</dbReference>
<evidence type="ECO:0000259" key="8">
    <source>
        <dbReference type="PROSITE" id="PS50110"/>
    </source>
</evidence>
<feature type="domain" description="Response regulatory" evidence="8">
    <location>
        <begin position="56"/>
        <end position="165"/>
    </location>
</feature>
<proteinExistence type="predicted"/>
<dbReference type="InterPro" id="IPR039420">
    <property type="entry name" value="WalR-like"/>
</dbReference>
<dbReference type="GO" id="GO:0000976">
    <property type="term" value="F:transcription cis-regulatory region binding"/>
    <property type="evidence" value="ECO:0007669"/>
    <property type="project" value="TreeGrafter"/>
</dbReference>
<keyword evidence="3" id="KW-0805">Transcription regulation</keyword>
<evidence type="ECO:0000256" key="2">
    <source>
        <dbReference type="ARBA" id="ARBA00023012"/>
    </source>
</evidence>
<dbReference type="GO" id="GO:0006355">
    <property type="term" value="P:regulation of DNA-templated transcription"/>
    <property type="evidence" value="ECO:0007669"/>
    <property type="project" value="TreeGrafter"/>
</dbReference>
<gene>
    <name evidence="9" type="ORF">EWF95_03875</name>
</gene>
<keyword evidence="7" id="KW-0175">Coiled coil</keyword>
<dbReference type="GO" id="GO:0000156">
    <property type="term" value="F:phosphorelay response regulator activity"/>
    <property type="evidence" value="ECO:0007669"/>
    <property type="project" value="TreeGrafter"/>
</dbReference>
<keyword evidence="4" id="KW-0238">DNA-binding</keyword>
<evidence type="ECO:0000256" key="7">
    <source>
        <dbReference type="SAM" id="Coils"/>
    </source>
</evidence>
<protein>
    <submittedName>
        <fullName evidence="9">Response regulator</fullName>
    </submittedName>
</protein>
<dbReference type="SMART" id="SM00448">
    <property type="entry name" value="REC"/>
    <property type="match status" value="1"/>
</dbReference>
<dbReference type="AlphaFoldDB" id="A0A544QRN1"/>
<evidence type="ECO:0000256" key="4">
    <source>
        <dbReference type="ARBA" id="ARBA00023125"/>
    </source>
</evidence>
<organism evidence="9 10">
    <name type="scientific">Halonotius roseus</name>
    <dbReference type="NCBI Taxonomy" id="2511997"/>
    <lineage>
        <taxon>Archaea</taxon>
        <taxon>Methanobacteriati</taxon>
        <taxon>Methanobacteriota</taxon>
        <taxon>Stenosarchaea group</taxon>
        <taxon>Halobacteria</taxon>
        <taxon>Halobacteriales</taxon>
        <taxon>Haloferacaceae</taxon>
        <taxon>Halonotius</taxon>
    </lineage>
</organism>
<dbReference type="SUPFAM" id="SSF52172">
    <property type="entry name" value="CheY-like"/>
    <property type="match status" value="1"/>
</dbReference>
<keyword evidence="1 6" id="KW-0597">Phosphoprotein</keyword>
<evidence type="ECO:0000313" key="10">
    <source>
        <dbReference type="Proteomes" id="UP000315385"/>
    </source>
</evidence>
<dbReference type="InterPro" id="IPR013971">
    <property type="entry name" value="HalX_domain"/>
</dbReference>
<evidence type="ECO:0000313" key="9">
    <source>
        <dbReference type="EMBL" id="TQQ82088.1"/>
    </source>
</evidence>
<evidence type="ECO:0000256" key="5">
    <source>
        <dbReference type="ARBA" id="ARBA00023163"/>
    </source>
</evidence>
<dbReference type="PROSITE" id="PS50110">
    <property type="entry name" value="RESPONSE_REGULATORY"/>
    <property type="match status" value="1"/>
</dbReference>
<accession>A0A544QRN1</accession>
<keyword evidence="5" id="KW-0804">Transcription</keyword>
<dbReference type="PANTHER" id="PTHR48111:SF1">
    <property type="entry name" value="TWO-COMPONENT RESPONSE REGULATOR ORR33"/>
    <property type="match status" value="1"/>
</dbReference>
<dbReference type="PANTHER" id="PTHR48111">
    <property type="entry name" value="REGULATOR OF RPOS"/>
    <property type="match status" value="1"/>
</dbReference>
<feature type="modified residue" description="4-aspartylphosphate" evidence="6">
    <location>
        <position position="103"/>
    </location>
</feature>
<keyword evidence="10" id="KW-1185">Reference proteome</keyword>
<dbReference type="Gene3D" id="3.40.50.2300">
    <property type="match status" value="1"/>
</dbReference>
<evidence type="ECO:0000256" key="6">
    <source>
        <dbReference type="PROSITE-ProRule" id="PRU00169"/>
    </source>
</evidence>
<evidence type="ECO:0000256" key="3">
    <source>
        <dbReference type="ARBA" id="ARBA00023015"/>
    </source>
</evidence>
<comment type="caution">
    <text evidence="9">The sequence shown here is derived from an EMBL/GenBank/DDBJ whole genome shotgun (WGS) entry which is preliminary data.</text>
</comment>
<dbReference type="GO" id="GO:0005829">
    <property type="term" value="C:cytosol"/>
    <property type="evidence" value="ECO:0007669"/>
    <property type="project" value="TreeGrafter"/>
</dbReference>
<sequence>MAIGVSEPCCSPVDVDAGVEIGFPPRLRGRRPAFVCEIVLMCGVERPIMDSERERTILIVEDEQSLAALHAHHLQDDYEARVAFTGGEALVELTSDIDLVLLDRRMPGMSGDELLEHIDDWESDCQVIMVTAVDPDLDIIDMPLAGYLTKPVSKEELLTAVEQAFLIDDYEELVSEYYETRKKYATLTAEFSPTEIDDERFDELEGRIDELETEMNEILEQFPDNELRDAFRGIHESE</sequence>